<dbReference type="Proteomes" id="UP000594260">
    <property type="component" value="Unplaced"/>
</dbReference>
<dbReference type="GeneID" id="111248267"/>
<reference evidence="7" key="1">
    <citation type="submission" date="2021-01" db="UniProtKB">
        <authorList>
            <consortium name="EnsemblMetazoa"/>
        </authorList>
    </citation>
    <scope>IDENTIFICATION</scope>
</reference>
<comment type="subcellular location">
    <subcellularLocation>
        <location evidence="1">Nucleus</location>
    </subcellularLocation>
</comment>
<dbReference type="GO" id="GO:0031573">
    <property type="term" value="P:mitotic intra-S DNA damage checkpoint signaling"/>
    <property type="evidence" value="ECO:0007669"/>
    <property type="project" value="TreeGrafter"/>
</dbReference>
<protein>
    <recommendedName>
        <fullName evidence="9">Fanconi anemia group D2 protein</fullName>
    </recommendedName>
</protein>
<name>A0A7M7JRH2_VARDE</name>
<keyword evidence="4" id="KW-0539">Nucleus</keyword>
<evidence type="ECO:0000256" key="1">
    <source>
        <dbReference type="ARBA" id="ARBA00004123"/>
    </source>
</evidence>
<feature type="region of interest" description="Disordered" evidence="6">
    <location>
        <begin position="1200"/>
        <end position="1255"/>
    </location>
</feature>
<evidence type="ECO:0000313" key="7">
    <source>
        <dbReference type="EnsemblMetazoa" id="XP_022656059"/>
    </source>
</evidence>
<feature type="compositionally biased region" description="Acidic residues" evidence="6">
    <location>
        <begin position="1207"/>
        <end position="1235"/>
    </location>
</feature>
<proteinExistence type="inferred from homology"/>
<dbReference type="GO" id="GO:0005634">
    <property type="term" value="C:nucleus"/>
    <property type="evidence" value="ECO:0007669"/>
    <property type="project" value="UniProtKB-SubCell"/>
</dbReference>
<dbReference type="GO" id="GO:1990918">
    <property type="term" value="P:double-strand break repair involved in meiotic recombination"/>
    <property type="evidence" value="ECO:0007669"/>
    <property type="project" value="TreeGrafter"/>
</dbReference>
<dbReference type="GO" id="GO:0070182">
    <property type="term" value="F:DNA polymerase binding"/>
    <property type="evidence" value="ECO:0007669"/>
    <property type="project" value="TreeGrafter"/>
</dbReference>
<evidence type="ECO:0000313" key="8">
    <source>
        <dbReference type="Proteomes" id="UP000594260"/>
    </source>
</evidence>
<evidence type="ECO:0000256" key="4">
    <source>
        <dbReference type="ARBA" id="ARBA00023242"/>
    </source>
</evidence>
<dbReference type="Pfam" id="PF14631">
    <property type="entry name" value="FancD2"/>
    <property type="match status" value="3"/>
</dbReference>
<dbReference type="RefSeq" id="XP_022656059.1">
    <property type="nucleotide sequence ID" value="XM_022800324.1"/>
</dbReference>
<comment type="similarity">
    <text evidence="5">Belongs to the Fanconi anemia protein FANCD2 family.</text>
</comment>
<sequence length="1255" mass="140262">MASSDIGGVVAQFERMLRSCGVDINEGRAISVSVDRREFHKRLRQTLVTEKIAPAELADAAKIYFSKEAIRFENGLAACDPAISSTVSSLWPARQNSVLCLLLSVPQIQRDLLKFVLDTLYERALGDENSASVTYGVIQALKWQDTINDPEALIQRIFELIADVPEEQQRQLVRALPEMLREEGSHATVAAHLCDLYENHSELSGAVLEALAALRVPSDVVVSVRKSVLSSIPQLDVEQLCPVLDFVLRNLPEADIPVFVNLLRSSEAIVLASQEPVDCNSHEPVDHTTASAQADALIQFVDKLRVGVMTHRALGECWLKMIEVNSAGACLKQIDVVFLFVCYRQLHQRHADATIRQAVKEACLTESVTSTVLKRHQSLLRRHLNNILEICDLLLRGPVISMHELASAIYRELFLYYDVHVQTEVIVALLTHAGSGSPAELHNALSCVHILCTKHVKKTAPFGFMLQVLLDQLGRMSLGQARLLFRSLAWLAYADADADIGLRDTLRIAARKQLINPNLKYKCVGMVATVAMVEAMLPKRSSTSANPSNLHNDSSLRSASVQMVIDIGRLSSVLDRSQKVGLPIEAMCPLFRLLRAAEIEIFSTDLQGINALLFARTLPDDFEDINLSVAPDKEQLLISLFHTINWNRELINSASELMSRDLRAQLVKTIRKQVNLINLAAQWLARLPEFVPPRVTFEDGVSAQSVHVRTAVKAKAGKGRKRKANEEETDDNAATKNSVPVEFASFRHFLRSLNQNFVYLLEEDFLPTERAFLLQELWSQLDASLGTEESQRVFLSPAALKKENTASRQPPEEMVRFLINFIPQLSSLLEALVDKMKVSSGHVHNSNDQDTYMDNSDSALSSDEILCLRLLFSIFNTLLSWRGFNEPRNAKVLRQALNMIALRVGSTQFRTQCDVVEFHRRVFGYFVELATSVADLETAAALLQLLLTVLDKTASNADANKRRLLGVAEEFLRRDWPRSNKDKSARIAKSAQTLMTVYIEETDDRLEKIAYLSETVFPELSGNARSTIFPIIARDTLTACYKTIASYFVRSVKAMCGAQADGQDRLTQWLRIAKTLRLLLDVVKISATNLNASCGLKTACETLDVFIKYGMAVAETSFKARTDEVLLLVKTLQQSTRVMQHTCSHFKTNAAKQIALARQVPTARRLLETFIFKIQALFSKFNCADALQVGQLRMRNLRGEEISNSKEEDDQTEDMEDAGDEESFDDDDDDDEQEQGGELNNLASRLNTTDESAEF</sequence>
<feature type="compositionally biased region" description="Polar residues" evidence="6">
    <location>
        <begin position="1241"/>
        <end position="1255"/>
    </location>
</feature>
<evidence type="ECO:0000256" key="5">
    <source>
        <dbReference type="ARBA" id="ARBA00093456"/>
    </source>
</evidence>
<organism evidence="7 8">
    <name type="scientific">Varroa destructor</name>
    <name type="common">Honeybee mite</name>
    <dbReference type="NCBI Taxonomy" id="109461"/>
    <lineage>
        <taxon>Eukaryota</taxon>
        <taxon>Metazoa</taxon>
        <taxon>Ecdysozoa</taxon>
        <taxon>Arthropoda</taxon>
        <taxon>Chelicerata</taxon>
        <taxon>Arachnida</taxon>
        <taxon>Acari</taxon>
        <taxon>Parasitiformes</taxon>
        <taxon>Mesostigmata</taxon>
        <taxon>Gamasina</taxon>
        <taxon>Dermanyssoidea</taxon>
        <taxon>Varroidae</taxon>
        <taxon>Varroa</taxon>
    </lineage>
</organism>
<feature type="region of interest" description="Disordered" evidence="6">
    <location>
        <begin position="715"/>
        <end position="734"/>
    </location>
</feature>
<dbReference type="GO" id="GO:0000793">
    <property type="term" value="C:condensed chromosome"/>
    <property type="evidence" value="ECO:0007669"/>
    <property type="project" value="TreeGrafter"/>
</dbReference>
<dbReference type="EnsemblMetazoa" id="XM_022800324">
    <property type="protein sequence ID" value="XP_022656059"/>
    <property type="gene ID" value="LOC111248267"/>
</dbReference>
<dbReference type="InterPro" id="IPR029448">
    <property type="entry name" value="FANCD2"/>
</dbReference>
<keyword evidence="2" id="KW-1017">Isopeptide bond</keyword>
<keyword evidence="3" id="KW-0832">Ubl conjugation</keyword>
<dbReference type="PANTHER" id="PTHR32086:SF0">
    <property type="entry name" value="FANCONI ANEMIA GROUP D2 PROTEIN"/>
    <property type="match status" value="1"/>
</dbReference>
<evidence type="ECO:0000256" key="3">
    <source>
        <dbReference type="ARBA" id="ARBA00022843"/>
    </source>
</evidence>
<dbReference type="PANTHER" id="PTHR32086">
    <property type="entry name" value="FANCONI ANEMIA GROUP D2 PROTEIN"/>
    <property type="match status" value="1"/>
</dbReference>
<dbReference type="AlphaFoldDB" id="A0A7M7JRH2"/>
<dbReference type="GO" id="GO:0036297">
    <property type="term" value="P:interstrand cross-link repair"/>
    <property type="evidence" value="ECO:0007669"/>
    <property type="project" value="TreeGrafter"/>
</dbReference>
<evidence type="ECO:0008006" key="9">
    <source>
        <dbReference type="Google" id="ProtNLM"/>
    </source>
</evidence>
<evidence type="ECO:0000256" key="6">
    <source>
        <dbReference type="SAM" id="MobiDB-lite"/>
    </source>
</evidence>
<dbReference type="GO" id="GO:0007129">
    <property type="term" value="P:homologous chromosome pairing at meiosis"/>
    <property type="evidence" value="ECO:0007669"/>
    <property type="project" value="TreeGrafter"/>
</dbReference>
<keyword evidence="8" id="KW-1185">Reference proteome</keyword>
<accession>A0A7M7JRH2</accession>
<evidence type="ECO:0000256" key="2">
    <source>
        <dbReference type="ARBA" id="ARBA00022499"/>
    </source>
</evidence>